<evidence type="ECO:0000256" key="1">
    <source>
        <dbReference type="ARBA" id="ARBA00006056"/>
    </source>
</evidence>
<evidence type="ECO:0000313" key="4">
    <source>
        <dbReference type="Proteomes" id="UP001199642"/>
    </source>
</evidence>
<organism evidence="3 4">
    <name type="scientific">Microbacterium resistens</name>
    <dbReference type="NCBI Taxonomy" id="156977"/>
    <lineage>
        <taxon>Bacteria</taxon>
        <taxon>Bacillati</taxon>
        <taxon>Actinomycetota</taxon>
        <taxon>Actinomycetes</taxon>
        <taxon>Micrococcales</taxon>
        <taxon>Microbacteriaceae</taxon>
        <taxon>Microbacterium</taxon>
    </lineage>
</organism>
<proteinExistence type="inferred from homology"/>
<dbReference type="PANTHER" id="PTHR11091">
    <property type="entry name" value="OXIDOREDUCTASE-RELATED"/>
    <property type="match status" value="1"/>
</dbReference>
<dbReference type="SUPFAM" id="SSF89733">
    <property type="entry name" value="L-sulfolactate dehydrogenase-like"/>
    <property type="match status" value="1"/>
</dbReference>
<dbReference type="InterPro" id="IPR043144">
    <property type="entry name" value="Mal/L-sulf/L-lact_DH-like_ah"/>
</dbReference>
<dbReference type="Gene3D" id="1.10.1530.10">
    <property type="match status" value="1"/>
</dbReference>
<dbReference type="InterPro" id="IPR036111">
    <property type="entry name" value="Mal/L-sulfo/L-lacto_DH-like_sf"/>
</dbReference>
<gene>
    <name evidence="3" type="ORF">K8F61_10965</name>
</gene>
<protein>
    <submittedName>
        <fullName evidence="3">Ldh family oxidoreductase</fullName>
    </submittedName>
</protein>
<reference evidence="3 4" key="1">
    <citation type="submission" date="2023-01" db="EMBL/GenBank/DDBJ databases">
        <title>Characterization of estradiol degrading bacteria Microbacterium sp. MZT7 and reveal degrading genes through genome analysis.</title>
        <authorList>
            <person name="Hao P."/>
            <person name="Gao Y."/>
        </authorList>
    </citation>
    <scope>NUCLEOTIDE SEQUENCE [LARGE SCALE GENOMIC DNA]</scope>
    <source>
        <strain evidence="3 4">MZT7</strain>
    </source>
</reference>
<evidence type="ECO:0000256" key="2">
    <source>
        <dbReference type="ARBA" id="ARBA00023002"/>
    </source>
</evidence>
<dbReference type="InterPro" id="IPR003767">
    <property type="entry name" value="Malate/L-lactate_DH-like"/>
</dbReference>
<keyword evidence="2" id="KW-0560">Oxidoreductase</keyword>
<dbReference type="Gene3D" id="3.30.1370.60">
    <property type="entry name" value="Hypothetical oxidoreductase yiak, domain 2"/>
    <property type="match status" value="1"/>
</dbReference>
<dbReference type="PANTHER" id="PTHR11091:SF0">
    <property type="entry name" value="MALATE DEHYDROGENASE"/>
    <property type="match status" value="1"/>
</dbReference>
<accession>A0ABY3RNL5</accession>
<comment type="similarity">
    <text evidence="1">Belongs to the LDH2/MDH2 oxidoreductase family.</text>
</comment>
<dbReference type="Pfam" id="PF02615">
    <property type="entry name" value="Ldh_2"/>
    <property type="match status" value="1"/>
</dbReference>
<dbReference type="Proteomes" id="UP001199642">
    <property type="component" value="Chromosome"/>
</dbReference>
<dbReference type="InterPro" id="IPR043143">
    <property type="entry name" value="Mal/L-sulf/L-lact_DH-like_NADP"/>
</dbReference>
<name>A0ABY3RNL5_9MICO</name>
<dbReference type="RefSeq" id="WP_231819137.1">
    <property type="nucleotide sequence ID" value="NZ_CP082781.1"/>
</dbReference>
<sequence>MGRESAGRVVSAGLVFAPEDLIARATRMLVAAGADERSAHLVADGLVEADARGLPSHGLLLLPMYLDRIRSGSVDPAARNRILADLGALLTVDAGNGLGQASAQDAMDLAIARAREHGIAAVACRNAFHFGGAYRYAAMAADAGMIGVAAANTRPLMPAPGGARAVVGNNPIAVAVPRTDRDPIVVDLALSEAAMGKIRLAASEGRPIPDTWATDAEGRPTTDPAAAIAGFLLPAGGAKGFALALIVDVLTGVLSGGGFGAGVRGLYADATMPYNSSTFFLALDASALDPGFADRAAELAAQVLAAPMMSSETAARIPGERSAQNRRRSMREGIRLPGSVVEQIEQWEQQLGLRGREEVTR</sequence>
<dbReference type="EMBL" id="CP082781">
    <property type="protein sequence ID" value="UGS25212.1"/>
    <property type="molecule type" value="Genomic_DNA"/>
</dbReference>
<keyword evidence="4" id="KW-1185">Reference proteome</keyword>
<evidence type="ECO:0000313" key="3">
    <source>
        <dbReference type="EMBL" id="UGS25212.1"/>
    </source>
</evidence>